<dbReference type="SUPFAM" id="SSF56300">
    <property type="entry name" value="Metallo-dependent phosphatases"/>
    <property type="match status" value="1"/>
</dbReference>
<dbReference type="InterPro" id="IPR029052">
    <property type="entry name" value="Metallo-depent_PP-like"/>
</dbReference>
<organism evidence="2 3">
    <name type="scientific">Streptomyces violaceusniger</name>
    <dbReference type="NCBI Taxonomy" id="68280"/>
    <lineage>
        <taxon>Bacteria</taxon>
        <taxon>Bacillati</taxon>
        <taxon>Actinomycetota</taxon>
        <taxon>Actinomycetes</taxon>
        <taxon>Kitasatosporales</taxon>
        <taxon>Streptomycetaceae</taxon>
        <taxon>Streptomyces</taxon>
        <taxon>Streptomyces violaceusniger group</taxon>
    </lineage>
</organism>
<protein>
    <submittedName>
        <fullName evidence="2">Uncharacterized protein</fullName>
    </submittedName>
</protein>
<proteinExistence type="predicted"/>
<evidence type="ECO:0000256" key="1">
    <source>
        <dbReference type="SAM" id="MobiDB-lite"/>
    </source>
</evidence>
<dbReference type="Proteomes" id="UP000301309">
    <property type="component" value="Unassembled WGS sequence"/>
</dbReference>
<dbReference type="PROSITE" id="PS51318">
    <property type="entry name" value="TAT"/>
    <property type="match status" value="1"/>
</dbReference>
<name>A0A4D4KXH0_STRVO</name>
<dbReference type="InterPro" id="IPR022506">
    <property type="entry name" value="Metallophosphoesterase_PPA1498"/>
</dbReference>
<dbReference type="PANTHER" id="PTHR43143">
    <property type="entry name" value="METALLOPHOSPHOESTERASE, CALCINEURIN SUPERFAMILY"/>
    <property type="match status" value="1"/>
</dbReference>
<reference evidence="2 3" key="1">
    <citation type="journal article" date="2020" name="Int. J. Syst. Evol. Microbiol.">
        <title>Reclassification of Streptomyces castelarensis and Streptomyces sporoclivatus as later heterotypic synonyms of Streptomyces antimycoticus.</title>
        <authorList>
            <person name="Komaki H."/>
            <person name="Tamura T."/>
        </authorList>
    </citation>
    <scope>NUCLEOTIDE SEQUENCE [LARGE SCALE GENOMIC DNA]</scope>
    <source>
        <strain evidence="2 3">NBRC 13459</strain>
    </source>
</reference>
<dbReference type="InterPro" id="IPR006311">
    <property type="entry name" value="TAT_signal"/>
</dbReference>
<dbReference type="PANTHER" id="PTHR43143:SF1">
    <property type="entry name" value="SERINE_THREONINE-PROTEIN PHOSPHATASE CPPED1"/>
    <property type="match status" value="1"/>
</dbReference>
<keyword evidence="3" id="KW-1185">Reference proteome</keyword>
<feature type="compositionally biased region" description="Basic residues" evidence="1">
    <location>
        <begin position="599"/>
        <end position="609"/>
    </location>
</feature>
<feature type="compositionally biased region" description="Low complexity" evidence="1">
    <location>
        <begin position="515"/>
        <end position="528"/>
    </location>
</feature>
<evidence type="ECO:0000313" key="2">
    <source>
        <dbReference type="EMBL" id="GDY53645.1"/>
    </source>
</evidence>
<accession>A0A4D4KXH0</accession>
<dbReference type="Gene3D" id="3.60.21.10">
    <property type="match status" value="1"/>
</dbReference>
<feature type="region of interest" description="Disordered" evidence="1">
    <location>
        <begin position="514"/>
        <end position="632"/>
    </location>
</feature>
<dbReference type="NCBIfam" id="TIGR03767">
    <property type="entry name" value="P_acnes_RR"/>
    <property type="match status" value="1"/>
</dbReference>
<dbReference type="NCBIfam" id="TIGR01409">
    <property type="entry name" value="TAT_signal_seq"/>
    <property type="match status" value="1"/>
</dbReference>
<feature type="compositionally biased region" description="Low complexity" evidence="1">
    <location>
        <begin position="622"/>
        <end position="632"/>
    </location>
</feature>
<dbReference type="AlphaFoldDB" id="A0A4D4KXH0"/>
<sequence>MSRIRSVRSAAAAVATLDRRTFLAAATATGATAGLGIAFGPGSGSAGASQPATAHAAARRVVQAPAAPSTAGTTLETFSAAHGATGYRRLADGPAWARQVRTEITGAKGGREDRRTALASFVQLTDLHLTDVQHPMRYEFLRAGRAGAWRPHEALTIAGVASLIERINGLRGGPATGAPLSFVMTTGDNTDNNAKIELEWFLTAMNGGRITPNTGDPRRYEGVQNSGIKEFWHPEAALRDADKKVGFPRIDGFLEAALRTVNSPGLRLPWYSTIGNHDDLAGGVYTFGHDYYTDFATGKRKLEIIPAADAERLFKGTRVGDDPKGVQMKALLDAHAKDMRTVTPDERRAPFTQSEYLAAHLDPAATGSGPVGHGYTKANLEQGTLYYSFRISENMIGISLDTTDPGGHYTGSLGTAQLRWLERTLKAHQDDYVIVFSHHYSRSLDNMNRDPGRPGEARHGGDEVVALFQRHPKVLAWINGHSHKNEITPRGTFWEITTASHVDFPSWPGCSRSWTTTTARSPCSPRSSSRPRRTARTSRTCPRPGSRPSTASCPSTRPAPARSWPATRRTATPSCCCASPEPEPSGGPRFSAAGPPHRGPGRGRRRRSGRYGPPRPAPPVTPAASSGSPARP</sequence>
<dbReference type="EMBL" id="BJHW01000001">
    <property type="protein sequence ID" value="GDY53645.1"/>
    <property type="molecule type" value="Genomic_DNA"/>
</dbReference>
<dbReference type="InterPro" id="IPR019546">
    <property type="entry name" value="TAT_signal_bac_arc"/>
</dbReference>
<comment type="caution">
    <text evidence="2">The sequence shown here is derived from an EMBL/GenBank/DDBJ whole genome shotgun (WGS) entry which is preliminary data.</text>
</comment>
<gene>
    <name evidence="2" type="ORF">SVIO_042680</name>
</gene>
<evidence type="ECO:0000313" key="3">
    <source>
        <dbReference type="Proteomes" id="UP000301309"/>
    </source>
</evidence>
<dbReference type="InterPro" id="IPR051918">
    <property type="entry name" value="STPP_CPPED1"/>
</dbReference>